<keyword evidence="2" id="KW-1185">Reference proteome</keyword>
<evidence type="ECO:0000313" key="2">
    <source>
        <dbReference type="Proteomes" id="UP000095192"/>
    </source>
</evidence>
<name>A0A1D3CR33_9EIME</name>
<dbReference type="Proteomes" id="UP000095192">
    <property type="component" value="Unassembled WGS sequence"/>
</dbReference>
<organism evidence="1 2">
    <name type="scientific">Cyclospora cayetanensis</name>
    <dbReference type="NCBI Taxonomy" id="88456"/>
    <lineage>
        <taxon>Eukaryota</taxon>
        <taxon>Sar</taxon>
        <taxon>Alveolata</taxon>
        <taxon>Apicomplexa</taxon>
        <taxon>Conoidasida</taxon>
        <taxon>Coccidia</taxon>
        <taxon>Eucoccidiorida</taxon>
        <taxon>Eimeriorina</taxon>
        <taxon>Eimeriidae</taxon>
        <taxon>Cyclospora</taxon>
    </lineage>
</organism>
<evidence type="ECO:0000313" key="1">
    <source>
        <dbReference type="EMBL" id="OEH73655.1"/>
    </source>
</evidence>
<comment type="caution">
    <text evidence="1">The sequence shown here is derived from an EMBL/GenBank/DDBJ whole genome shotgun (WGS) entry which is preliminary data.</text>
</comment>
<dbReference type="AlphaFoldDB" id="A0A1D3CR33"/>
<accession>A0A1D3CR33</accession>
<dbReference type="InParanoid" id="A0A1D3CR33"/>
<protein>
    <submittedName>
        <fullName evidence="1">Uncharacterized protein</fullName>
    </submittedName>
</protein>
<gene>
    <name evidence="1" type="ORF">cyc_04424</name>
</gene>
<dbReference type="VEuPathDB" id="ToxoDB:cyc_04424"/>
<dbReference type="EMBL" id="JROU02002258">
    <property type="protein sequence ID" value="OEH73655.1"/>
    <property type="molecule type" value="Genomic_DNA"/>
</dbReference>
<reference evidence="1 2" key="1">
    <citation type="journal article" date="2016" name="BMC Genomics">
        <title>Comparative genomics reveals Cyclospora cayetanensis possesses coccidia-like metabolism and invasion components but unique surface antigens.</title>
        <authorList>
            <person name="Liu S."/>
            <person name="Wang L."/>
            <person name="Zheng H."/>
            <person name="Xu Z."/>
            <person name="Roellig D.M."/>
            <person name="Li N."/>
            <person name="Frace M.A."/>
            <person name="Tang K."/>
            <person name="Arrowood M.J."/>
            <person name="Moss D.M."/>
            <person name="Zhang L."/>
            <person name="Feng Y."/>
            <person name="Xiao L."/>
        </authorList>
    </citation>
    <scope>NUCLEOTIDE SEQUENCE [LARGE SCALE GENOMIC DNA]</scope>
    <source>
        <strain evidence="1 2">CHN_HEN01</strain>
    </source>
</reference>
<proteinExistence type="predicted"/>
<sequence>MPIRGHLEKTGAEGLRDRWQLHMLSSLRTALHPAHVSMSTKGIIGTPQALDRRQYVGVTKGEKLTFGQLWNHVVEPSLHGWEG</sequence>